<dbReference type="GO" id="GO:0008195">
    <property type="term" value="F:phosphatidate phosphatase activity"/>
    <property type="evidence" value="ECO:0007669"/>
    <property type="project" value="TreeGrafter"/>
</dbReference>
<dbReference type="Proteomes" id="UP000288716">
    <property type="component" value="Unassembled WGS sequence"/>
</dbReference>
<evidence type="ECO:0000313" key="8">
    <source>
        <dbReference type="EMBL" id="RWS29445.1"/>
    </source>
</evidence>
<keyword evidence="9" id="KW-1185">Reference proteome</keyword>
<comment type="subcellular location">
    <subcellularLocation>
        <location evidence="1">Membrane</location>
        <topology evidence="1">Multi-pass membrane protein</topology>
    </subcellularLocation>
</comment>
<dbReference type="Pfam" id="PF01569">
    <property type="entry name" value="PAP2"/>
    <property type="match status" value="1"/>
</dbReference>
<feature type="transmembrane region" description="Helical" evidence="6">
    <location>
        <begin position="168"/>
        <end position="190"/>
    </location>
</feature>
<proteinExistence type="inferred from homology"/>
<dbReference type="GO" id="GO:0007165">
    <property type="term" value="P:signal transduction"/>
    <property type="evidence" value="ECO:0007669"/>
    <property type="project" value="TreeGrafter"/>
</dbReference>
<evidence type="ECO:0000256" key="2">
    <source>
        <dbReference type="ARBA" id="ARBA00008816"/>
    </source>
</evidence>
<dbReference type="STRING" id="299467.A0A443SPN0"/>
<dbReference type="GO" id="GO:0046839">
    <property type="term" value="P:phospholipid dephosphorylation"/>
    <property type="evidence" value="ECO:0007669"/>
    <property type="project" value="TreeGrafter"/>
</dbReference>
<feature type="transmembrane region" description="Helical" evidence="6">
    <location>
        <begin position="103"/>
        <end position="120"/>
    </location>
</feature>
<sequence>MDLTRMAASWQRLIIDLLSITVLLTPVIVLRVAMRPVSRGFYCDDETIRYPFKENTVSPLHLIFVVILFPILMFAIIEKVRLNATKGCQEIDRKYWSQLYQQIVYYLIGFSISGTIMMVTKYTSGRLRPHFIAVCRPAIDCVANDYKYFDDYKCNNTDIEAVDEARQAFMSGHASSVCFAMIYLIFSIQIRINWNYLKHFEMVKIVTQLMLFLFAIFVSVSRVTDHWHHWQDVTVGAIQGSAIAMITIFFITDYRRKI</sequence>
<feature type="transmembrane region" description="Helical" evidence="6">
    <location>
        <begin position="202"/>
        <end position="221"/>
    </location>
</feature>
<dbReference type="SMART" id="SM00014">
    <property type="entry name" value="acidPPc"/>
    <property type="match status" value="1"/>
</dbReference>
<evidence type="ECO:0000256" key="3">
    <source>
        <dbReference type="ARBA" id="ARBA00022692"/>
    </source>
</evidence>
<dbReference type="SUPFAM" id="SSF48317">
    <property type="entry name" value="Acid phosphatase/Vanadium-dependent haloperoxidase"/>
    <property type="match status" value="1"/>
</dbReference>
<name>A0A443SPN0_9ACAR</name>
<keyword evidence="5 6" id="KW-0472">Membrane</keyword>
<dbReference type="VEuPathDB" id="VectorBase:LDEU002592"/>
<gene>
    <name evidence="8" type="ORF">B4U80_12725</name>
</gene>
<dbReference type="Gene3D" id="1.20.144.10">
    <property type="entry name" value="Phosphatidic acid phosphatase type 2/haloperoxidase"/>
    <property type="match status" value="1"/>
</dbReference>
<evidence type="ECO:0000256" key="1">
    <source>
        <dbReference type="ARBA" id="ARBA00004141"/>
    </source>
</evidence>
<feature type="domain" description="Phosphatidic acid phosphatase type 2/haloperoxidase" evidence="7">
    <location>
        <begin position="103"/>
        <end position="248"/>
    </location>
</feature>
<evidence type="ECO:0000256" key="5">
    <source>
        <dbReference type="ARBA" id="ARBA00023136"/>
    </source>
</evidence>
<comment type="similarity">
    <text evidence="2">Belongs to the PA-phosphatase related phosphoesterase family.</text>
</comment>
<feature type="transmembrane region" description="Helical" evidence="6">
    <location>
        <begin position="12"/>
        <end position="34"/>
    </location>
</feature>
<keyword evidence="4 6" id="KW-1133">Transmembrane helix</keyword>
<dbReference type="EMBL" id="NCKV01000915">
    <property type="protein sequence ID" value="RWS29445.1"/>
    <property type="molecule type" value="Genomic_DNA"/>
</dbReference>
<dbReference type="PANTHER" id="PTHR10165:SF103">
    <property type="entry name" value="PHOSPHOLIPID PHOSPHATASE HOMOLOG 1.2 HOMOLOG"/>
    <property type="match status" value="1"/>
</dbReference>
<dbReference type="InterPro" id="IPR036938">
    <property type="entry name" value="PAP2/HPO_sf"/>
</dbReference>
<dbReference type="AlphaFoldDB" id="A0A443SPN0"/>
<keyword evidence="3 6" id="KW-0812">Transmembrane</keyword>
<reference evidence="8 9" key="1">
    <citation type="journal article" date="2018" name="Gigascience">
        <title>Genomes of trombidid mites reveal novel predicted allergens and laterally-transferred genes associated with secondary metabolism.</title>
        <authorList>
            <person name="Dong X."/>
            <person name="Chaisiri K."/>
            <person name="Xia D."/>
            <person name="Armstrong S.D."/>
            <person name="Fang Y."/>
            <person name="Donnelly M.J."/>
            <person name="Kadowaki T."/>
            <person name="McGarry J.W."/>
            <person name="Darby A.C."/>
            <person name="Makepeace B.L."/>
        </authorList>
    </citation>
    <scope>NUCLEOTIDE SEQUENCE [LARGE SCALE GENOMIC DNA]</scope>
    <source>
        <strain evidence="8">UoL-UT</strain>
    </source>
</reference>
<dbReference type="PANTHER" id="PTHR10165">
    <property type="entry name" value="LIPID PHOSPHATE PHOSPHATASE"/>
    <property type="match status" value="1"/>
</dbReference>
<feature type="transmembrane region" description="Helical" evidence="6">
    <location>
        <begin position="59"/>
        <end position="77"/>
    </location>
</feature>
<evidence type="ECO:0000313" key="9">
    <source>
        <dbReference type="Proteomes" id="UP000288716"/>
    </source>
</evidence>
<dbReference type="OrthoDB" id="8907274at2759"/>
<dbReference type="GO" id="GO:0005886">
    <property type="term" value="C:plasma membrane"/>
    <property type="evidence" value="ECO:0007669"/>
    <property type="project" value="TreeGrafter"/>
</dbReference>
<protein>
    <submittedName>
        <fullName evidence="8">Lipid phosphate phosphohydrolase 1-like protein</fullName>
    </submittedName>
</protein>
<dbReference type="InterPro" id="IPR043216">
    <property type="entry name" value="PAP-like"/>
</dbReference>
<evidence type="ECO:0000259" key="7">
    <source>
        <dbReference type="SMART" id="SM00014"/>
    </source>
</evidence>
<dbReference type="GO" id="GO:0006644">
    <property type="term" value="P:phospholipid metabolic process"/>
    <property type="evidence" value="ECO:0007669"/>
    <property type="project" value="InterPro"/>
</dbReference>
<comment type="caution">
    <text evidence="8">The sequence shown here is derived from an EMBL/GenBank/DDBJ whole genome shotgun (WGS) entry which is preliminary data.</text>
</comment>
<evidence type="ECO:0000256" key="6">
    <source>
        <dbReference type="SAM" id="Phobius"/>
    </source>
</evidence>
<organism evidence="8 9">
    <name type="scientific">Leptotrombidium deliense</name>
    <dbReference type="NCBI Taxonomy" id="299467"/>
    <lineage>
        <taxon>Eukaryota</taxon>
        <taxon>Metazoa</taxon>
        <taxon>Ecdysozoa</taxon>
        <taxon>Arthropoda</taxon>
        <taxon>Chelicerata</taxon>
        <taxon>Arachnida</taxon>
        <taxon>Acari</taxon>
        <taxon>Acariformes</taxon>
        <taxon>Trombidiformes</taxon>
        <taxon>Prostigmata</taxon>
        <taxon>Anystina</taxon>
        <taxon>Parasitengona</taxon>
        <taxon>Trombiculoidea</taxon>
        <taxon>Trombiculidae</taxon>
        <taxon>Leptotrombidium</taxon>
    </lineage>
</organism>
<accession>A0A443SPN0</accession>
<keyword evidence="8" id="KW-0378">Hydrolase</keyword>
<evidence type="ECO:0000256" key="4">
    <source>
        <dbReference type="ARBA" id="ARBA00022989"/>
    </source>
</evidence>
<feature type="transmembrane region" description="Helical" evidence="6">
    <location>
        <begin position="233"/>
        <end position="252"/>
    </location>
</feature>
<dbReference type="InterPro" id="IPR000326">
    <property type="entry name" value="PAP2/HPO"/>
</dbReference>